<keyword evidence="7" id="KW-1185">Reference proteome</keyword>
<evidence type="ECO:0000256" key="4">
    <source>
        <dbReference type="ARBA" id="ARBA00023157"/>
    </source>
</evidence>
<accession>A0A5J9UEE5</accession>
<name>A0A5J9UEE5_9POAL</name>
<dbReference type="AlphaFoldDB" id="A0A5J9UEE5"/>
<keyword evidence="3" id="KW-0722">Serine protease inhibitor</keyword>
<feature type="domain" description="Bowman-Birk serine protease inhibitors family" evidence="5">
    <location>
        <begin position="27"/>
        <end position="85"/>
    </location>
</feature>
<dbReference type="OrthoDB" id="757405at2759"/>
<evidence type="ECO:0000256" key="1">
    <source>
        <dbReference type="ARBA" id="ARBA00008506"/>
    </source>
</evidence>
<reference evidence="6 7" key="1">
    <citation type="journal article" date="2019" name="Sci. Rep.">
        <title>A high-quality genome of Eragrostis curvula grass provides insights into Poaceae evolution and supports new strategies to enhance forage quality.</title>
        <authorList>
            <person name="Carballo J."/>
            <person name="Santos B.A.C.M."/>
            <person name="Zappacosta D."/>
            <person name="Garbus I."/>
            <person name="Selva J.P."/>
            <person name="Gallo C.A."/>
            <person name="Diaz A."/>
            <person name="Albertini E."/>
            <person name="Caccamo M."/>
            <person name="Echenique V."/>
        </authorList>
    </citation>
    <scope>NUCLEOTIDE SEQUENCE [LARGE SCALE GENOMIC DNA]</scope>
    <source>
        <strain evidence="7">cv. Victoria</strain>
        <tissue evidence="6">Leaf</tissue>
    </source>
</reference>
<dbReference type="CDD" id="cd00023">
    <property type="entry name" value="BBI"/>
    <property type="match status" value="1"/>
</dbReference>
<keyword evidence="4" id="KW-1015">Disulfide bond</keyword>
<dbReference type="GO" id="GO:0004867">
    <property type="term" value="F:serine-type endopeptidase inhibitor activity"/>
    <property type="evidence" value="ECO:0007669"/>
    <property type="project" value="UniProtKB-KW"/>
</dbReference>
<dbReference type="SUPFAM" id="SSF57247">
    <property type="entry name" value="Bowman-Birk inhibitor, BBI"/>
    <property type="match status" value="1"/>
</dbReference>
<dbReference type="EMBL" id="RWGY01000026">
    <property type="protein sequence ID" value="TVU22109.1"/>
    <property type="molecule type" value="Genomic_DNA"/>
</dbReference>
<dbReference type="GO" id="GO:0005576">
    <property type="term" value="C:extracellular region"/>
    <property type="evidence" value="ECO:0007669"/>
    <property type="project" value="InterPro"/>
</dbReference>
<dbReference type="Proteomes" id="UP000324897">
    <property type="component" value="Unassembled WGS sequence"/>
</dbReference>
<dbReference type="PANTHER" id="PTHR33479">
    <property type="entry name" value="BOWMAN-BIRK TYPE BRAN TRYPSIN INHIBITOR"/>
    <property type="match status" value="1"/>
</dbReference>
<comment type="caution">
    <text evidence="6">The sequence shown here is derived from an EMBL/GenBank/DDBJ whole genome shotgun (WGS) entry which is preliminary data.</text>
</comment>
<dbReference type="PANTHER" id="PTHR33479:SF22">
    <property type="entry name" value="BOWMAN-BIRK TYPE BRAN TRYPSIN INHIBITOR"/>
    <property type="match status" value="1"/>
</dbReference>
<dbReference type="Gramene" id="TVU22109">
    <property type="protein sequence ID" value="TVU22109"/>
    <property type="gene ID" value="EJB05_31791"/>
</dbReference>
<dbReference type="Gene3D" id="2.10.69.10">
    <property type="entry name" value="Cysteine Protease (Bromelain) Inhibitor, subunit H"/>
    <property type="match status" value="1"/>
</dbReference>
<evidence type="ECO:0000256" key="2">
    <source>
        <dbReference type="ARBA" id="ARBA00022690"/>
    </source>
</evidence>
<dbReference type="SMART" id="SM00269">
    <property type="entry name" value="BowB"/>
    <property type="match status" value="1"/>
</dbReference>
<dbReference type="InterPro" id="IPR035995">
    <property type="entry name" value="Bowman-Birk_prot_inh"/>
</dbReference>
<keyword evidence="2" id="KW-0646">Protease inhibitor</keyword>
<sequence>MHPGYADLVTPAAVKASSGNEGRPFTCCDKQLCTLTKPAYCICNDLVEKCSDACKNCEEVPALYASPPYNYICRDSYRGEPAPECTPPAFVTNNGVSDLAEKEGVKTGKESCGNAAIVARKMGS</sequence>
<gene>
    <name evidence="6" type="ORF">EJB05_31791</name>
</gene>
<evidence type="ECO:0000256" key="3">
    <source>
        <dbReference type="ARBA" id="ARBA00022900"/>
    </source>
</evidence>
<dbReference type="InterPro" id="IPR000877">
    <property type="entry name" value="Prot_inh_BBI"/>
</dbReference>
<protein>
    <recommendedName>
        <fullName evidence="5">Bowman-Birk serine protease inhibitors family domain-containing protein</fullName>
    </recommendedName>
</protein>
<evidence type="ECO:0000259" key="5">
    <source>
        <dbReference type="SMART" id="SM00269"/>
    </source>
</evidence>
<proteinExistence type="inferred from homology"/>
<comment type="similarity">
    <text evidence="1">Belongs to the Bowman-Birk serine protease inhibitor family.</text>
</comment>
<evidence type="ECO:0000313" key="6">
    <source>
        <dbReference type="EMBL" id="TVU22109.1"/>
    </source>
</evidence>
<evidence type="ECO:0000313" key="7">
    <source>
        <dbReference type="Proteomes" id="UP000324897"/>
    </source>
</evidence>
<organism evidence="6 7">
    <name type="scientific">Eragrostis curvula</name>
    <name type="common">weeping love grass</name>
    <dbReference type="NCBI Taxonomy" id="38414"/>
    <lineage>
        <taxon>Eukaryota</taxon>
        <taxon>Viridiplantae</taxon>
        <taxon>Streptophyta</taxon>
        <taxon>Embryophyta</taxon>
        <taxon>Tracheophyta</taxon>
        <taxon>Spermatophyta</taxon>
        <taxon>Magnoliopsida</taxon>
        <taxon>Liliopsida</taxon>
        <taxon>Poales</taxon>
        <taxon>Poaceae</taxon>
        <taxon>PACMAD clade</taxon>
        <taxon>Chloridoideae</taxon>
        <taxon>Eragrostideae</taxon>
        <taxon>Eragrostidinae</taxon>
        <taxon>Eragrostis</taxon>
    </lineage>
</organism>